<proteinExistence type="predicted"/>
<evidence type="ECO:0000256" key="1">
    <source>
        <dbReference type="SAM" id="MobiDB-lite"/>
    </source>
</evidence>
<dbReference type="Gene3D" id="3.10.105.10">
    <property type="entry name" value="Dipeptide-binding Protein, Domain 3"/>
    <property type="match status" value="1"/>
</dbReference>
<feature type="region of interest" description="Disordered" evidence="1">
    <location>
        <begin position="1"/>
        <end position="23"/>
    </location>
</feature>
<evidence type="ECO:0000259" key="2">
    <source>
        <dbReference type="Pfam" id="PF00496"/>
    </source>
</evidence>
<organism evidence="3 4">
    <name type="scientific">Corallincola platygyrae</name>
    <dbReference type="NCBI Taxonomy" id="1193278"/>
    <lineage>
        <taxon>Bacteria</taxon>
        <taxon>Pseudomonadati</taxon>
        <taxon>Pseudomonadota</taxon>
        <taxon>Gammaproteobacteria</taxon>
        <taxon>Alteromonadales</taxon>
        <taxon>Psychromonadaceae</taxon>
        <taxon>Corallincola</taxon>
    </lineage>
</organism>
<dbReference type="RefSeq" id="WP_345337824.1">
    <property type="nucleotide sequence ID" value="NZ_BAABLI010000004.1"/>
</dbReference>
<evidence type="ECO:0000313" key="3">
    <source>
        <dbReference type="EMBL" id="MFD2095106.1"/>
    </source>
</evidence>
<evidence type="ECO:0000313" key="4">
    <source>
        <dbReference type="Proteomes" id="UP001597380"/>
    </source>
</evidence>
<dbReference type="InterPro" id="IPR039424">
    <property type="entry name" value="SBP_5"/>
</dbReference>
<dbReference type="EMBL" id="JBHUHT010000007">
    <property type="protein sequence ID" value="MFD2095106.1"/>
    <property type="molecule type" value="Genomic_DNA"/>
</dbReference>
<dbReference type="InterPro" id="IPR000914">
    <property type="entry name" value="SBP_5_dom"/>
</dbReference>
<dbReference type="PANTHER" id="PTHR30290">
    <property type="entry name" value="PERIPLASMIC BINDING COMPONENT OF ABC TRANSPORTER"/>
    <property type="match status" value="1"/>
</dbReference>
<comment type="caution">
    <text evidence="3">The sequence shown here is derived from an EMBL/GenBank/DDBJ whole genome shotgun (WGS) entry which is preliminary data.</text>
</comment>
<dbReference type="Proteomes" id="UP001597380">
    <property type="component" value="Unassembled WGS sequence"/>
</dbReference>
<feature type="domain" description="Solute-binding protein family 5" evidence="2">
    <location>
        <begin position="62"/>
        <end position="438"/>
    </location>
</feature>
<dbReference type="SUPFAM" id="SSF53850">
    <property type="entry name" value="Periplasmic binding protein-like II"/>
    <property type="match status" value="1"/>
</dbReference>
<accession>A0ABW4XHV4</accession>
<sequence length="552" mass="63171">MAEPGPAPDIGLSDDPAPSRVDGKIKPGSHVKLYLPNLPYLAISHAVNGALLRPANNVRGWQYDLATSHKQLSDTVWEFSLRRDASFQDGSHFNADDVIDNMAEFKKAPFTFSKLHLILDRVEKRDDYTVRFHLSEPYGAFLYDVIWLQFYTRSYLDKFGWNGKPTCPNLAEPGPYALGPYILHEGYIEGDRSSKEVVLKANPNYWGDDKAKVETITIYTDLTLAQARDKALKAEGDVDITPVSFGDQLDTVLSPYAKLAESTSLNNYSMHFNMINGNAALLDERIRFAVNHAINKEYLLNLSMLGAGVLSPTMVSPHFYRVDNAISSLREYFEQQQQAQNTSLEALRELVLAYQREQGVDPQQQLVLTLFTQESFKFLTGDIQFFLSRVNIDLRVEFVPSEKMVFARLFNTWRGINKPWDFLLWGNFDWYKHPWAAFFVYRPFNDWSSIPPNPELSALTDLLLSTDIESPEYEPVLAKLIQHVHQHNYMVFLPTPNSVFAVNKEVVFNPGRSAFVYLRELQVTDDHWSVRGDIPYSERSKSKALKINRQNF</sequence>
<dbReference type="Pfam" id="PF00496">
    <property type="entry name" value="SBP_bac_5"/>
    <property type="match status" value="1"/>
</dbReference>
<reference evidence="4" key="1">
    <citation type="journal article" date="2019" name="Int. J. Syst. Evol. Microbiol.">
        <title>The Global Catalogue of Microorganisms (GCM) 10K type strain sequencing project: providing services to taxonomists for standard genome sequencing and annotation.</title>
        <authorList>
            <consortium name="The Broad Institute Genomics Platform"/>
            <consortium name="The Broad Institute Genome Sequencing Center for Infectious Disease"/>
            <person name="Wu L."/>
            <person name="Ma J."/>
        </authorList>
    </citation>
    <scope>NUCLEOTIDE SEQUENCE [LARGE SCALE GENOMIC DNA]</scope>
    <source>
        <strain evidence="4">CGMCC 1.10992</strain>
    </source>
</reference>
<protein>
    <submittedName>
        <fullName evidence="3">ABC transporter substrate-binding protein</fullName>
    </submittedName>
</protein>
<name>A0ABW4XHV4_9GAMM</name>
<gene>
    <name evidence="3" type="ORF">ACFSJ3_03855</name>
</gene>
<dbReference type="CDD" id="cd00995">
    <property type="entry name" value="PBP2_NikA_DppA_OppA_like"/>
    <property type="match status" value="1"/>
</dbReference>
<keyword evidence="4" id="KW-1185">Reference proteome</keyword>
<dbReference type="Gene3D" id="3.40.190.10">
    <property type="entry name" value="Periplasmic binding protein-like II"/>
    <property type="match status" value="1"/>
</dbReference>